<dbReference type="Proteomes" id="UP000219338">
    <property type="component" value="Unassembled WGS sequence"/>
</dbReference>
<proteinExistence type="predicted"/>
<gene>
    <name evidence="2" type="ORF">ARMOST_07926</name>
</gene>
<dbReference type="EMBL" id="FUEG01000005">
    <property type="protein sequence ID" value="SJL04559.1"/>
    <property type="molecule type" value="Genomic_DNA"/>
</dbReference>
<evidence type="ECO:0000256" key="1">
    <source>
        <dbReference type="SAM" id="MobiDB-lite"/>
    </source>
</evidence>
<keyword evidence="3" id="KW-1185">Reference proteome</keyword>
<protein>
    <submittedName>
        <fullName evidence="2">Uncharacterized protein</fullName>
    </submittedName>
</protein>
<evidence type="ECO:0000313" key="2">
    <source>
        <dbReference type="EMBL" id="SJL04559.1"/>
    </source>
</evidence>
<reference evidence="3" key="1">
    <citation type="journal article" date="2017" name="Nat. Ecol. Evol.">
        <title>Genome expansion and lineage-specific genetic innovations in the forest pathogenic fungi Armillaria.</title>
        <authorList>
            <person name="Sipos G."/>
            <person name="Prasanna A.N."/>
            <person name="Walter M.C."/>
            <person name="O'Connor E."/>
            <person name="Balint B."/>
            <person name="Krizsan K."/>
            <person name="Kiss B."/>
            <person name="Hess J."/>
            <person name="Varga T."/>
            <person name="Slot J."/>
            <person name="Riley R."/>
            <person name="Boka B."/>
            <person name="Rigling D."/>
            <person name="Barry K."/>
            <person name="Lee J."/>
            <person name="Mihaltcheva S."/>
            <person name="LaButti K."/>
            <person name="Lipzen A."/>
            <person name="Waldron R."/>
            <person name="Moloney N.M."/>
            <person name="Sperisen C."/>
            <person name="Kredics L."/>
            <person name="Vagvoelgyi C."/>
            <person name="Patrignani A."/>
            <person name="Fitzpatrick D."/>
            <person name="Nagy I."/>
            <person name="Doyle S."/>
            <person name="Anderson J.B."/>
            <person name="Grigoriev I.V."/>
            <person name="Gueldener U."/>
            <person name="Muensterkoetter M."/>
            <person name="Nagy L.G."/>
        </authorList>
    </citation>
    <scope>NUCLEOTIDE SEQUENCE [LARGE SCALE GENOMIC DNA]</scope>
    <source>
        <strain evidence="3">C18/9</strain>
    </source>
</reference>
<accession>A0A284R799</accession>
<feature type="region of interest" description="Disordered" evidence="1">
    <location>
        <begin position="1"/>
        <end position="36"/>
    </location>
</feature>
<organism evidence="2 3">
    <name type="scientific">Armillaria ostoyae</name>
    <name type="common">Armillaria root rot fungus</name>
    <dbReference type="NCBI Taxonomy" id="47428"/>
    <lineage>
        <taxon>Eukaryota</taxon>
        <taxon>Fungi</taxon>
        <taxon>Dikarya</taxon>
        <taxon>Basidiomycota</taxon>
        <taxon>Agaricomycotina</taxon>
        <taxon>Agaricomycetes</taxon>
        <taxon>Agaricomycetidae</taxon>
        <taxon>Agaricales</taxon>
        <taxon>Marasmiineae</taxon>
        <taxon>Physalacriaceae</taxon>
        <taxon>Armillaria</taxon>
    </lineage>
</organism>
<sequence>MPQTVYPVGHVHSQDKSTDQGSASNSAKHPALQRNPPEWHLSSIALYTFKLEDSSSSLPSFDERTFGITWAYNDHPLIFRQADRVDEGPPMSVPWRQHYPATFDMHIIA</sequence>
<dbReference type="AlphaFoldDB" id="A0A284R799"/>
<name>A0A284R799_ARMOS</name>
<evidence type="ECO:0000313" key="3">
    <source>
        <dbReference type="Proteomes" id="UP000219338"/>
    </source>
</evidence>